<dbReference type="AlphaFoldDB" id="A0A3M7PBT8"/>
<gene>
    <name evidence="1" type="ORF">BpHYR1_022634</name>
</gene>
<accession>A0A3M7PBT8</accession>
<protein>
    <submittedName>
        <fullName evidence="1">Uncharacterized protein</fullName>
    </submittedName>
</protein>
<comment type="caution">
    <text evidence="1">The sequence shown here is derived from an EMBL/GenBank/DDBJ whole genome shotgun (WGS) entry which is preliminary data.</text>
</comment>
<sequence>MTPYYSFLSLINNFLIYNIPDPKPDLYKSQEKSLTKPKTSQSTEKCKLDPALKSLGLVALMDNCPWTIMFFD</sequence>
<evidence type="ECO:0000313" key="1">
    <source>
        <dbReference type="EMBL" id="RMZ96581.1"/>
    </source>
</evidence>
<organism evidence="1 2">
    <name type="scientific">Brachionus plicatilis</name>
    <name type="common">Marine rotifer</name>
    <name type="synonym">Brachionus muelleri</name>
    <dbReference type="NCBI Taxonomy" id="10195"/>
    <lineage>
        <taxon>Eukaryota</taxon>
        <taxon>Metazoa</taxon>
        <taxon>Spiralia</taxon>
        <taxon>Gnathifera</taxon>
        <taxon>Rotifera</taxon>
        <taxon>Eurotatoria</taxon>
        <taxon>Monogononta</taxon>
        <taxon>Pseudotrocha</taxon>
        <taxon>Ploima</taxon>
        <taxon>Brachionidae</taxon>
        <taxon>Brachionus</taxon>
    </lineage>
</organism>
<dbReference type="Proteomes" id="UP000276133">
    <property type="component" value="Unassembled WGS sequence"/>
</dbReference>
<reference evidence="1 2" key="1">
    <citation type="journal article" date="2018" name="Sci. Rep.">
        <title>Genomic signatures of local adaptation to the degree of environmental predictability in rotifers.</title>
        <authorList>
            <person name="Franch-Gras L."/>
            <person name="Hahn C."/>
            <person name="Garcia-Roger E.M."/>
            <person name="Carmona M.J."/>
            <person name="Serra M."/>
            <person name="Gomez A."/>
        </authorList>
    </citation>
    <scope>NUCLEOTIDE SEQUENCE [LARGE SCALE GENOMIC DNA]</scope>
    <source>
        <strain evidence="1">HYR1</strain>
    </source>
</reference>
<evidence type="ECO:0000313" key="2">
    <source>
        <dbReference type="Proteomes" id="UP000276133"/>
    </source>
</evidence>
<name>A0A3M7PBT8_BRAPC</name>
<proteinExistence type="predicted"/>
<dbReference type="EMBL" id="REGN01012054">
    <property type="protein sequence ID" value="RMZ96581.1"/>
    <property type="molecule type" value="Genomic_DNA"/>
</dbReference>
<keyword evidence="2" id="KW-1185">Reference proteome</keyword>